<comment type="caution">
    <text evidence="1">The sequence shown here is derived from an EMBL/GenBank/DDBJ whole genome shotgun (WGS) entry which is preliminary data.</text>
</comment>
<organism evidence="1 2">
    <name type="scientific">Caenorhabditis angaria</name>
    <dbReference type="NCBI Taxonomy" id="860376"/>
    <lineage>
        <taxon>Eukaryota</taxon>
        <taxon>Metazoa</taxon>
        <taxon>Ecdysozoa</taxon>
        <taxon>Nematoda</taxon>
        <taxon>Chromadorea</taxon>
        <taxon>Rhabditida</taxon>
        <taxon>Rhabditina</taxon>
        <taxon>Rhabditomorpha</taxon>
        <taxon>Rhabditoidea</taxon>
        <taxon>Rhabditidae</taxon>
        <taxon>Peloderinae</taxon>
        <taxon>Caenorhabditis</taxon>
    </lineage>
</organism>
<reference evidence="1" key="1">
    <citation type="submission" date="2022-11" db="EMBL/GenBank/DDBJ databases">
        <authorList>
            <person name="Kikuchi T."/>
        </authorList>
    </citation>
    <scope>NUCLEOTIDE SEQUENCE</scope>
    <source>
        <strain evidence="1">PS1010</strain>
    </source>
</reference>
<sequence length="266" mass="30977">MDEIKQEEMENDEKTSVDLIRRVPVKIAVHSGLRNTYNLLTPRLPPTRKVLLKPPRASPNLKMIRPADIVNGETREIIGRLTFQKIKALERESSAKFIVPKLVVVPKSAKSIMLENLRIRNMKKKKKMESSISTKNEDEYWGVPMMTPLPKEYDSDNFKLSKVNPKLAARLARFINFKKPDVKPSESDYPDYFPEILRCRNFEPPIDPEFLLNSLMEPPEIPESFGMKEIKKEDPDLFENDNNDKIWFRNGFGEEEDVKFDILDKI</sequence>
<proteinExistence type="predicted"/>
<name>A0A9P1J0U9_9PELO</name>
<dbReference type="Proteomes" id="UP001152747">
    <property type="component" value="Unassembled WGS sequence"/>
</dbReference>
<keyword evidence="2" id="KW-1185">Reference proteome</keyword>
<protein>
    <submittedName>
        <fullName evidence="1">Uncharacterized protein</fullName>
    </submittedName>
</protein>
<evidence type="ECO:0000313" key="1">
    <source>
        <dbReference type="EMBL" id="CAI5453689.1"/>
    </source>
</evidence>
<dbReference type="AlphaFoldDB" id="A0A9P1J0U9"/>
<evidence type="ECO:0000313" key="2">
    <source>
        <dbReference type="Proteomes" id="UP001152747"/>
    </source>
</evidence>
<dbReference type="EMBL" id="CANHGI010000005">
    <property type="protein sequence ID" value="CAI5453689.1"/>
    <property type="molecule type" value="Genomic_DNA"/>
</dbReference>
<gene>
    <name evidence="1" type="ORF">CAMP_LOCUS16326</name>
</gene>
<accession>A0A9P1J0U9</accession>